<proteinExistence type="predicted"/>
<dbReference type="InParanoid" id="A0A6P8H6C6"/>
<evidence type="ECO:0000313" key="2">
    <source>
        <dbReference type="Proteomes" id="UP000515163"/>
    </source>
</evidence>
<feature type="region of interest" description="Disordered" evidence="1">
    <location>
        <begin position="47"/>
        <end position="69"/>
    </location>
</feature>
<dbReference type="AlphaFoldDB" id="A0A6P8H6C6"/>
<dbReference type="GeneID" id="116289209"/>
<name>A0A6P8H6C6_ACTTE</name>
<feature type="compositionally biased region" description="Basic residues" evidence="1">
    <location>
        <begin position="258"/>
        <end position="271"/>
    </location>
</feature>
<evidence type="ECO:0000256" key="1">
    <source>
        <dbReference type="SAM" id="MobiDB-lite"/>
    </source>
</evidence>
<feature type="non-terminal residue" evidence="3">
    <location>
        <position position="1"/>
    </location>
</feature>
<reference evidence="3" key="1">
    <citation type="submission" date="2025-08" db="UniProtKB">
        <authorList>
            <consortium name="RefSeq"/>
        </authorList>
    </citation>
    <scope>IDENTIFICATION</scope>
    <source>
        <tissue evidence="3">Tentacle</tissue>
    </source>
</reference>
<feature type="region of interest" description="Disordered" evidence="1">
    <location>
        <begin position="86"/>
        <end position="132"/>
    </location>
</feature>
<keyword evidence="2" id="KW-1185">Reference proteome</keyword>
<accession>A0A6P8H6C6</accession>
<dbReference type="Proteomes" id="UP000515163">
    <property type="component" value="Unplaced"/>
</dbReference>
<dbReference type="RefSeq" id="XP_031551949.1">
    <property type="nucleotide sequence ID" value="XM_031696089.1"/>
</dbReference>
<dbReference type="KEGG" id="aten:116289209"/>
<organism evidence="2 3">
    <name type="scientific">Actinia tenebrosa</name>
    <name type="common">Australian red waratah sea anemone</name>
    <dbReference type="NCBI Taxonomy" id="6105"/>
    <lineage>
        <taxon>Eukaryota</taxon>
        <taxon>Metazoa</taxon>
        <taxon>Cnidaria</taxon>
        <taxon>Anthozoa</taxon>
        <taxon>Hexacorallia</taxon>
        <taxon>Actiniaria</taxon>
        <taxon>Actiniidae</taxon>
        <taxon>Actinia</taxon>
    </lineage>
</organism>
<feature type="compositionally biased region" description="Basic and acidic residues" evidence="1">
    <location>
        <begin position="284"/>
        <end position="293"/>
    </location>
</feature>
<feature type="compositionally biased region" description="Basic and acidic residues" evidence="1">
    <location>
        <begin position="244"/>
        <end position="257"/>
    </location>
</feature>
<sequence length="293" mass="33123">CGSHFQISFVQNTCIPCFKLNDRGKKWPDCLLTSQVVVVIKIKRASTSQGKTRPQITDPAEHAGNSSTDTSLIQEPLEASTPVLNETSRVLPSGGSQLFETPRTTATENHRRSSFLSLLPPRNTTDHEDHGDSQADIANQLNEFFKRQDAFNKSIEEKVQLALNETAEKTRQSKRLPKELSSNVRAVYDKSDKKWDLSKKFNDQDREINAAILAGVRSTDSKTSTALIMRAMRVHFKTKKRQRQNKEQKKDSQVLKEQRKRSRLNSKKANRIKALNQSTSIAEDDNKKNTATS</sequence>
<feature type="compositionally biased region" description="Polar residues" evidence="1">
    <location>
        <begin position="86"/>
        <end position="107"/>
    </location>
</feature>
<gene>
    <name evidence="3" type="primary">LOC116289209</name>
</gene>
<dbReference type="OrthoDB" id="5982022at2759"/>
<evidence type="ECO:0000313" key="3">
    <source>
        <dbReference type="RefSeq" id="XP_031551949.1"/>
    </source>
</evidence>
<protein>
    <submittedName>
        <fullName evidence="3">Uncharacterized protein LOC116289209</fullName>
    </submittedName>
</protein>
<feature type="region of interest" description="Disordered" evidence="1">
    <location>
        <begin position="237"/>
        <end position="293"/>
    </location>
</feature>